<evidence type="ECO:0000256" key="1">
    <source>
        <dbReference type="SAM" id="MobiDB-lite"/>
    </source>
</evidence>
<evidence type="ECO:0000313" key="3">
    <source>
        <dbReference type="Proteomes" id="UP001500782"/>
    </source>
</evidence>
<feature type="compositionally biased region" description="Basic and acidic residues" evidence="1">
    <location>
        <begin position="53"/>
        <end position="66"/>
    </location>
</feature>
<feature type="region of interest" description="Disordered" evidence="1">
    <location>
        <begin position="30"/>
        <end position="70"/>
    </location>
</feature>
<keyword evidence="3" id="KW-1185">Reference proteome</keyword>
<reference evidence="3" key="1">
    <citation type="journal article" date="2019" name="Int. J. Syst. Evol. Microbiol.">
        <title>The Global Catalogue of Microorganisms (GCM) 10K type strain sequencing project: providing services to taxonomists for standard genome sequencing and annotation.</title>
        <authorList>
            <consortium name="The Broad Institute Genomics Platform"/>
            <consortium name="The Broad Institute Genome Sequencing Center for Infectious Disease"/>
            <person name="Wu L."/>
            <person name="Ma J."/>
        </authorList>
    </citation>
    <scope>NUCLEOTIDE SEQUENCE [LARGE SCALE GENOMIC DNA]</scope>
    <source>
        <strain evidence="3">JCM 9731</strain>
    </source>
</reference>
<name>A0ABP3FZA5_9BACI</name>
<sequence>MKKWAISAVVYLLVVIGGYLAYDALASGNEEVSTDGHSTGHQEEINGEENEPKDEHGDDHGEHSDTDTTNLDSEVTVHLNGAEGKINLSLVDTEGNAVEDLEVNHEKLLHLIVVSEDLETYVHLHPDEVSPGTFETKHDLPEGEYKAFVDIKPKKLAYHVGAIPFTIGEEHGEHGHGNELEADTDFTKIVDNHTVTMEPTSLKSGEEITLQFDLNGDTPEPYLGALGHVVILDEMGEEYIHVHPLEGDEPVFATSFRNPGIYKIWAEFQFNGKVFVFPYIVEIQ</sequence>
<dbReference type="RefSeq" id="WP_343798965.1">
    <property type="nucleotide sequence ID" value="NZ_BAAADJ010000021.1"/>
</dbReference>
<evidence type="ECO:0000313" key="2">
    <source>
        <dbReference type="EMBL" id="GAA0330841.1"/>
    </source>
</evidence>
<gene>
    <name evidence="2" type="ORF">GCM10008967_21720</name>
</gene>
<proteinExistence type="predicted"/>
<evidence type="ECO:0008006" key="4">
    <source>
        <dbReference type="Google" id="ProtNLM"/>
    </source>
</evidence>
<protein>
    <recommendedName>
        <fullName evidence="4">Secreted protein</fullName>
    </recommendedName>
</protein>
<comment type="caution">
    <text evidence="2">The sequence shown here is derived from an EMBL/GenBank/DDBJ whole genome shotgun (WGS) entry which is preliminary data.</text>
</comment>
<dbReference type="EMBL" id="BAAADJ010000021">
    <property type="protein sequence ID" value="GAA0330841.1"/>
    <property type="molecule type" value="Genomic_DNA"/>
</dbReference>
<dbReference type="Proteomes" id="UP001500782">
    <property type="component" value="Unassembled WGS sequence"/>
</dbReference>
<organism evidence="2 3">
    <name type="scientific">Bacillus carboniphilus</name>
    <dbReference type="NCBI Taxonomy" id="86663"/>
    <lineage>
        <taxon>Bacteria</taxon>
        <taxon>Bacillati</taxon>
        <taxon>Bacillota</taxon>
        <taxon>Bacilli</taxon>
        <taxon>Bacillales</taxon>
        <taxon>Bacillaceae</taxon>
        <taxon>Bacillus</taxon>
    </lineage>
</organism>
<accession>A0ABP3FZA5</accession>